<dbReference type="EMBL" id="JAWDGP010002405">
    <property type="protein sequence ID" value="KAK3783509.1"/>
    <property type="molecule type" value="Genomic_DNA"/>
</dbReference>
<accession>A0AAE1DUK7</accession>
<sequence length="97" mass="10586">MRLVGLLLILHLPKLIKLLQRTAVETGVYSSGTPYSLPTEPYKNISNLIIRLYSGEANQSLGPQSTGCPCDNTAICKSIGHTAGADVKRRDYQSRIV</sequence>
<keyword evidence="1" id="KW-0732">Signal</keyword>
<keyword evidence="3" id="KW-1185">Reference proteome</keyword>
<evidence type="ECO:0008006" key="4">
    <source>
        <dbReference type="Google" id="ProtNLM"/>
    </source>
</evidence>
<dbReference type="Proteomes" id="UP001283361">
    <property type="component" value="Unassembled WGS sequence"/>
</dbReference>
<dbReference type="AlphaFoldDB" id="A0AAE1DUK7"/>
<gene>
    <name evidence="2" type="ORF">RRG08_008846</name>
</gene>
<feature type="chain" id="PRO_5042084156" description="Secreted protein" evidence="1">
    <location>
        <begin position="19"/>
        <end position="97"/>
    </location>
</feature>
<comment type="caution">
    <text evidence="2">The sequence shown here is derived from an EMBL/GenBank/DDBJ whole genome shotgun (WGS) entry which is preliminary data.</text>
</comment>
<evidence type="ECO:0000313" key="3">
    <source>
        <dbReference type="Proteomes" id="UP001283361"/>
    </source>
</evidence>
<reference evidence="2" key="1">
    <citation type="journal article" date="2023" name="G3 (Bethesda)">
        <title>A reference genome for the long-term kleptoplast-retaining sea slug Elysia crispata morphotype clarki.</title>
        <authorList>
            <person name="Eastman K.E."/>
            <person name="Pendleton A.L."/>
            <person name="Shaikh M.A."/>
            <person name="Suttiyut T."/>
            <person name="Ogas R."/>
            <person name="Tomko P."/>
            <person name="Gavelis G."/>
            <person name="Widhalm J.R."/>
            <person name="Wisecaver J.H."/>
        </authorList>
    </citation>
    <scope>NUCLEOTIDE SEQUENCE</scope>
    <source>
        <strain evidence="2">ECLA1</strain>
    </source>
</reference>
<feature type="signal peptide" evidence="1">
    <location>
        <begin position="1"/>
        <end position="18"/>
    </location>
</feature>
<protein>
    <recommendedName>
        <fullName evidence="4">Secreted protein</fullName>
    </recommendedName>
</protein>
<name>A0AAE1DUK7_9GAST</name>
<evidence type="ECO:0000313" key="2">
    <source>
        <dbReference type="EMBL" id="KAK3783509.1"/>
    </source>
</evidence>
<proteinExistence type="predicted"/>
<organism evidence="2 3">
    <name type="scientific">Elysia crispata</name>
    <name type="common">lettuce slug</name>
    <dbReference type="NCBI Taxonomy" id="231223"/>
    <lineage>
        <taxon>Eukaryota</taxon>
        <taxon>Metazoa</taxon>
        <taxon>Spiralia</taxon>
        <taxon>Lophotrochozoa</taxon>
        <taxon>Mollusca</taxon>
        <taxon>Gastropoda</taxon>
        <taxon>Heterobranchia</taxon>
        <taxon>Euthyneura</taxon>
        <taxon>Panpulmonata</taxon>
        <taxon>Sacoglossa</taxon>
        <taxon>Placobranchoidea</taxon>
        <taxon>Plakobranchidae</taxon>
        <taxon>Elysia</taxon>
    </lineage>
</organism>
<evidence type="ECO:0000256" key="1">
    <source>
        <dbReference type="SAM" id="SignalP"/>
    </source>
</evidence>